<dbReference type="GO" id="GO:0005886">
    <property type="term" value="C:plasma membrane"/>
    <property type="evidence" value="ECO:0007669"/>
    <property type="project" value="TreeGrafter"/>
</dbReference>
<comment type="caution">
    <text evidence="7">The sequence shown here is derived from an EMBL/GenBank/DDBJ whole genome shotgun (WGS) entry which is preliminary data.</text>
</comment>
<protein>
    <recommendedName>
        <fullName evidence="6">Bicarbonate transporter-like transmembrane domain-containing protein</fullName>
    </recommendedName>
</protein>
<evidence type="ECO:0000313" key="7">
    <source>
        <dbReference type="EMBL" id="KAH7115560.1"/>
    </source>
</evidence>
<dbReference type="InterPro" id="IPR011531">
    <property type="entry name" value="HCO3_transpt-like_TM_dom"/>
</dbReference>
<evidence type="ECO:0000256" key="1">
    <source>
        <dbReference type="ARBA" id="ARBA00004141"/>
    </source>
</evidence>
<dbReference type="Proteomes" id="UP000738349">
    <property type="component" value="Unassembled WGS sequence"/>
</dbReference>
<dbReference type="AlphaFoldDB" id="A0A9P9D8B2"/>
<dbReference type="InterPro" id="IPR003020">
    <property type="entry name" value="HCO3_transpt_euk"/>
</dbReference>
<proteinExistence type="predicted"/>
<gene>
    <name evidence="7" type="ORF">EDB81DRAFT_608827</name>
</gene>
<keyword evidence="4 5" id="KW-0472">Membrane</keyword>
<organism evidence="7 8">
    <name type="scientific">Dactylonectria macrodidyma</name>
    <dbReference type="NCBI Taxonomy" id="307937"/>
    <lineage>
        <taxon>Eukaryota</taxon>
        <taxon>Fungi</taxon>
        <taxon>Dikarya</taxon>
        <taxon>Ascomycota</taxon>
        <taxon>Pezizomycotina</taxon>
        <taxon>Sordariomycetes</taxon>
        <taxon>Hypocreomycetidae</taxon>
        <taxon>Hypocreales</taxon>
        <taxon>Nectriaceae</taxon>
        <taxon>Dactylonectria</taxon>
    </lineage>
</organism>
<accession>A0A9P9D8B2</accession>
<evidence type="ECO:0000259" key="6">
    <source>
        <dbReference type="Pfam" id="PF00955"/>
    </source>
</evidence>
<evidence type="ECO:0000256" key="2">
    <source>
        <dbReference type="ARBA" id="ARBA00022692"/>
    </source>
</evidence>
<dbReference type="GO" id="GO:0046713">
    <property type="term" value="P:borate transport"/>
    <property type="evidence" value="ECO:0007669"/>
    <property type="project" value="TreeGrafter"/>
</dbReference>
<feature type="non-terminal residue" evidence="7">
    <location>
        <position position="94"/>
    </location>
</feature>
<sequence length="94" mass="11052">GNIKDTHVERVPVTTAFHPTQPRNWLIDFWNLEIKWIFISIPFDFLVMLLFYYDHVDGSIRQARQFPLKKPGGFHWDFFLRGCTTFVAGILGLP</sequence>
<evidence type="ECO:0000256" key="3">
    <source>
        <dbReference type="ARBA" id="ARBA00022989"/>
    </source>
</evidence>
<dbReference type="GO" id="GO:0006820">
    <property type="term" value="P:monoatomic anion transport"/>
    <property type="evidence" value="ECO:0007669"/>
    <property type="project" value="InterPro"/>
</dbReference>
<feature type="domain" description="Bicarbonate transporter-like transmembrane" evidence="6">
    <location>
        <begin position="6"/>
        <end position="94"/>
    </location>
</feature>
<keyword evidence="8" id="KW-1185">Reference proteome</keyword>
<dbReference type="GO" id="GO:0050801">
    <property type="term" value="P:monoatomic ion homeostasis"/>
    <property type="evidence" value="ECO:0007669"/>
    <property type="project" value="TreeGrafter"/>
</dbReference>
<dbReference type="PANTHER" id="PTHR11453">
    <property type="entry name" value="ANION EXCHANGE PROTEIN"/>
    <property type="match status" value="1"/>
</dbReference>
<comment type="subcellular location">
    <subcellularLocation>
        <location evidence="1">Membrane</location>
        <topology evidence="1">Multi-pass membrane protein</topology>
    </subcellularLocation>
</comment>
<evidence type="ECO:0000256" key="5">
    <source>
        <dbReference type="SAM" id="Phobius"/>
    </source>
</evidence>
<feature type="transmembrane region" description="Helical" evidence="5">
    <location>
        <begin position="34"/>
        <end position="53"/>
    </location>
</feature>
<evidence type="ECO:0000313" key="8">
    <source>
        <dbReference type="Proteomes" id="UP000738349"/>
    </source>
</evidence>
<dbReference type="GO" id="GO:0005452">
    <property type="term" value="F:solute:inorganic anion antiporter activity"/>
    <property type="evidence" value="ECO:0007669"/>
    <property type="project" value="InterPro"/>
</dbReference>
<reference evidence="7" key="1">
    <citation type="journal article" date="2021" name="Nat. Commun.">
        <title>Genetic determinants of endophytism in the Arabidopsis root mycobiome.</title>
        <authorList>
            <person name="Mesny F."/>
            <person name="Miyauchi S."/>
            <person name="Thiergart T."/>
            <person name="Pickel B."/>
            <person name="Atanasova L."/>
            <person name="Karlsson M."/>
            <person name="Huettel B."/>
            <person name="Barry K.W."/>
            <person name="Haridas S."/>
            <person name="Chen C."/>
            <person name="Bauer D."/>
            <person name="Andreopoulos W."/>
            <person name="Pangilinan J."/>
            <person name="LaButti K."/>
            <person name="Riley R."/>
            <person name="Lipzen A."/>
            <person name="Clum A."/>
            <person name="Drula E."/>
            <person name="Henrissat B."/>
            <person name="Kohler A."/>
            <person name="Grigoriev I.V."/>
            <person name="Martin F.M."/>
            <person name="Hacquard S."/>
        </authorList>
    </citation>
    <scope>NUCLEOTIDE SEQUENCE</scope>
    <source>
        <strain evidence="7">MPI-CAGE-AT-0147</strain>
    </source>
</reference>
<evidence type="ECO:0000256" key="4">
    <source>
        <dbReference type="ARBA" id="ARBA00023136"/>
    </source>
</evidence>
<dbReference type="PANTHER" id="PTHR11453:SF38">
    <property type="entry name" value="ANION TRANSPORTER (EUROFUNG)"/>
    <property type="match status" value="1"/>
</dbReference>
<keyword evidence="2 5" id="KW-0812">Transmembrane</keyword>
<dbReference type="EMBL" id="JAGMUV010000030">
    <property type="protein sequence ID" value="KAH7115560.1"/>
    <property type="molecule type" value="Genomic_DNA"/>
</dbReference>
<dbReference type="Pfam" id="PF00955">
    <property type="entry name" value="HCO3_cotransp"/>
    <property type="match status" value="1"/>
</dbReference>
<keyword evidence="3 5" id="KW-1133">Transmembrane helix</keyword>
<dbReference type="OrthoDB" id="1735926at2759"/>
<feature type="non-terminal residue" evidence="7">
    <location>
        <position position="1"/>
    </location>
</feature>
<name>A0A9P9D8B2_9HYPO</name>